<keyword evidence="3" id="KW-1185">Reference proteome</keyword>
<dbReference type="Proteomes" id="UP001310022">
    <property type="component" value="Unassembled WGS sequence"/>
</dbReference>
<name>A0AAN4W5Y9_9BACT</name>
<feature type="domain" description="Transposase IS204/IS1001/IS1096/IS1165 DDE" evidence="1">
    <location>
        <begin position="3"/>
        <end position="92"/>
    </location>
</feature>
<evidence type="ECO:0000313" key="2">
    <source>
        <dbReference type="EMBL" id="GJM64730.1"/>
    </source>
</evidence>
<organism evidence="2 3">
    <name type="scientific">Persicobacter diffluens</name>
    <dbReference type="NCBI Taxonomy" id="981"/>
    <lineage>
        <taxon>Bacteria</taxon>
        <taxon>Pseudomonadati</taxon>
        <taxon>Bacteroidota</taxon>
        <taxon>Cytophagia</taxon>
        <taxon>Cytophagales</taxon>
        <taxon>Persicobacteraceae</taxon>
        <taxon>Persicobacter</taxon>
    </lineage>
</organism>
<dbReference type="EMBL" id="BQKE01000006">
    <property type="protein sequence ID" value="GJM64730.1"/>
    <property type="molecule type" value="Genomic_DNA"/>
</dbReference>
<dbReference type="InterPro" id="IPR002560">
    <property type="entry name" value="Transposase_DDE"/>
</dbReference>
<protein>
    <recommendedName>
        <fullName evidence="1">Transposase IS204/IS1001/IS1096/IS1165 DDE domain-containing protein</fullName>
    </recommendedName>
</protein>
<dbReference type="Pfam" id="PF01610">
    <property type="entry name" value="DDE_Tnp_ISL3"/>
    <property type="match status" value="1"/>
</dbReference>
<gene>
    <name evidence="2" type="ORF">PEDI_52820</name>
</gene>
<reference evidence="2 3" key="1">
    <citation type="submission" date="2021-12" db="EMBL/GenBank/DDBJ databases">
        <title>Genome sequencing of bacteria with rrn-lacking chromosome and rrn-plasmid.</title>
        <authorList>
            <person name="Anda M."/>
            <person name="Iwasaki W."/>
        </authorList>
    </citation>
    <scope>NUCLEOTIDE SEQUENCE [LARGE SCALE GENOMIC DNA]</scope>
    <source>
        <strain evidence="2 3">NBRC 15940</strain>
    </source>
</reference>
<evidence type="ECO:0000259" key="1">
    <source>
        <dbReference type="Pfam" id="PF01610"/>
    </source>
</evidence>
<evidence type="ECO:0000313" key="3">
    <source>
        <dbReference type="Proteomes" id="UP001310022"/>
    </source>
</evidence>
<proteinExistence type="predicted"/>
<dbReference type="AlphaFoldDB" id="A0AAN4W5Y9"/>
<accession>A0AAN4W5Y9</accession>
<comment type="caution">
    <text evidence="2">The sequence shown here is derived from an EMBL/GenBank/DDBJ whole genome shotgun (WGS) entry which is preliminary data.</text>
</comment>
<sequence length="97" mass="11151">MGLRAIFELKITPGVARTKLAQWYEKADKSGFKSFKSFESLKATFYESSEKIVNYFKFRSSNAASESFNAKLKNFRKDLRGVSDLPYMISRITKVFG</sequence>